<accession>A0A3N0GKZ1</accession>
<dbReference type="AlphaFoldDB" id="A0A3N0GKZ1"/>
<dbReference type="InterPro" id="IPR008613">
    <property type="entry name" value="Excalibur_Ca-bd_domain"/>
</dbReference>
<comment type="caution">
    <text evidence="2">The sequence shown here is derived from an EMBL/GenBank/DDBJ whole genome shotgun (WGS) entry which is preliminary data.</text>
</comment>
<dbReference type="EMBL" id="RJSF01000044">
    <property type="protein sequence ID" value="RNM12798.1"/>
    <property type="molecule type" value="Genomic_DNA"/>
</dbReference>
<proteinExistence type="predicted"/>
<dbReference type="SMART" id="SM00894">
    <property type="entry name" value="Excalibur"/>
    <property type="match status" value="1"/>
</dbReference>
<dbReference type="PANTHER" id="PTHR24094">
    <property type="entry name" value="SECRETED PROTEIN"/>
    <property type="match status" value="1"/>
</dbReference>
<dbReference type="InterPro" id="IPR011089">
    <property type="entry name" value="GmrSD_C"/>
</dbReference>
<keyword evidence="3" id="KW-1185">Reference proteome</keyword>
<name>A0A3N0GKZ1_9ACTN</name>
<gene>
    <name evidence="2" type="ORF">EFL26_18005</name>
</gene>
<organism evidence="2 3">
    <name type="scientific">Nocardioides pocheonensis</name>
    <dbReference type="NCBI Taxonomy" id="661485"/>
    <lineage>
        <taxon>Bacteria</taxon>
        <taxon>Bacillati</taxon>
        <taxon>Actinomycetota</taxon>
        <taxon>Actinomycetes</taxon>
        <taxon>Propionibacteriales</taxon>
        <taxon>Nocardioidaceae</taxon>
        <taxon>Nocardioides</taxon>
    </lineage>
</organism>
<evidence type="ECO:0000313" key="2">
    <source>
        <dbReference type="EMBL" id="RNM12798.1"/>
    </source>
</evidence>
<reference evidence="2 3" key="1">
    <citation type="submission" date="2018-11" db="EMBL/GenBank/DDBJ databases">
        <authorList>
            <person name="Li F."/>
        </authorList>
    </citation>
    <scope>NUCLEOTIDE SEQUENCE [LARGE SCALE GENOMIC DNA]</scope>
    <source>
        <strain evidence="2 3">Gsoil 818</strain>
    </source>
</reference>
<protein>
    <submittedName>
        <fullName evidence="2">DUF1524 domain-containing protein</fullName>
    </submittedName>
</protein>
<dbReference type="OrthoDB" id="5196645at2"/>
<feature type="domain" description="Excalibur calcium-binding" evidence="1">
    <location>
        <begin position="204"/>
        <end position="240"/>
    </location>
</feature>
<dbReference type="PANTHER" id="PTHR24094:SF15">
    <property type="entry name" value="AMP-DEPENDENT SYNTHETASE_LIGASE DOMAIN-CONTAINING PROTEIN-RELATED"/>
    <property type="match status" value="1"/>
</dbReference>
<sequence>MTGYRREEFGQAWLDADRNGCDTRNDILRRDVRSAVLDPRTHGCVVLTGVLPDPYLGRDVPFRRGAGDEVDIDHVVALGNAWATGAARFDIRTRAALANDPLGLLAVDLHTNRSKGDGDAATWLPPYKPFRCAYVARQIAVKAKYGLWVTPAERAAMSRVLASCPGRQVPADVTHAPTRVDQKVEEPAPAAAASPRALVGGSTYYANCDAVRAAGAAPIHVGDPGYSRRLDRDGDGVGCE</sequence>
<dbReference type="Pfam" id="PF07510">
    <property type="entry name" value="GmrSD_C"/>
    <property type="match status" value="1"/>
</dbReference>
<dbReference type="Proteomes" id="UP000279994">
    <property type="component" value="Unassembled WGS sequence"/>
</dbReference>
<evidence type="ECO:0000313" key="3">
    <source>
        <dbReference type="Proteomes" id="UP000279994"/>
    </source>
</evidence>
<dbReference type="Pfam" id="PF05901">
    <property type="entry name" value="Excalibur"/>
    <property type="match status" value="1"/>
</dbReference>
<evidence type="ECO:0000259" key="1">
    <source>
        <dbReference type="SMART" id="SM00894"/>
    </source>
</evidence>